<proteinExistence type="predicted"/>
<dbReference type="EMBL" id="LKTP01000001">
    <property type="protein sequence ID" value="KRG30769.1"/>
    <property type="molecule type" value="Genomic_DNA"/>
</dbReference>
<reference evidence="1" key="1">
    <citation type="submission" date="2015-10" db="EMBL/GenBank/DDBJ databases">
        <title>Draft genome sequence of Salegentibacter mishustinae KCTC 12263.</title>
        <authorList>
            <person name="Lin W."/>
            <person name="Zheng Q."/>
        </authorList>
    </citation>
    <scope>NUCLEOTIDE SEQUENCE [LARGE SCALE GENOMIC DNA]</scope>
    <source>
        <strain evidence="1">KCTC 12263</strain>
    </source>
</reference>
<evidence type="ECO:0000313" key="2">
    <source>
        <dbReference type="Proteomes" id="UP000051643"/>
    </source>
</evidence>
<dbReference type="OrthoDB" id="1450586at2"/>
<dbReference type="InterPro" id="IPR018534">
    <property type="entry name" value="Tet_reg_excision_RteC"/>
</dbReference>
<protein>
    <recommendedName>
        <fullName evidence="3">RteC protein</fullName>
    </recommendedName>
</protein>
<comment type="caution">
    <text evidence="1">The sequence shown here is derived from an EMBL/GenBank/DDBJ whole genome shotgun (WGS) entry which is preliminary data.</text>
</comment>
<dbReference type="Proteomes" id="UP000051643">
    <property type="component" value="Unassembled WGS sequence"/>
</dbReference>
<accession>A0A0Q9ZP04</accession>
<dbReference type="Pfam" id="PF09357">
    <property type="entry name" value="RteC"/>
    <property type="match status" value="1"/>
</dbReference>
<sequence>MKPKNIEYNQLQLPVLKLCSLKQFLEIDINSAFYDFYFKKAHGRYFKVDMEIFMRDLYNDILIFINNYKVMPYQVKAYFNTTYKRPLLYKGVPLQTKEKYHFLLFEAIVQQITGVLAVDKNLPSLPIQSQPHLLTEYDFIQAFHNKLEEFHLPEKDNIITEFFTFHNPLPQYSQQDTLDFKKSILSLDKHYKVNSILQERELKEFREENRIKWLGTPLELAELIKALIQAKKINGGSEKEVFDFFQQLLDLPFDKREKLQSIRKRSTDLTPLIHELEFHLKQWINRS</sequence>
<evidence type="ECO:0000313" key="1">
    <source>
        <dbReference type="EMBL" id="KRG30769.1"/>
    </source>
</evidence>
<keyword evidence="2" id="KW-1185">Reference proteome</keyword>
<dbReference type="AlphaFoldDB" id="A0A0Q9ZP04"/>
<dbReference type="STRING" id="270918.APR42_02590"/>
<organism evidence="1 2">
    <name type="scientific">Salegentibacter mishustinae</name>
    <dbReference type="NCBI Taxonomy" id="270918"/>
    <lineage>
        <taxon>Bacteria</taxon>
        <taxon>Pseudomonadati</taxon>
        <taxon>Bacteroidota</taxon>
        <taxon>Flavobacteriia</taxon>
        <taxon>Flavobacteriales</taxon>
        <taxon>Flavobacteriaceae</taxon>
        <taxon>Salegentibacter</taxon>
    </lineage>
</organism>
<dbReference type="RefSeq" id="WP_057480592.1">
    <property type="nucleotide sequence ID" value="NZ_BMWR01000002.1"/>
</dbReference>
<gene>
    <name evidence="1" type="ORF">APR42_02590</name>
</gene>
<name>A0A0Q9ZP04_9FLAO</name>
<evidence type="ECO:0008006" key="3">
    <source>
        <dbReference type="Google" id="ProtNLM"/>
    </source>
</evidence>